<accession>A0A2T8KIC3</accession>
<reference evidence="2" key="1">
    <citation type="submission" date="2018-04" db="EMBL/GenBank/DDBJ databases">
        <title>WGS assembly of Panicum hallii.</title>
        <authorList>
            <person name="Lovell J."/>
            <person name="Jenkins J."/>
            <person name="Lowry D."/>
            <person name="Mamidi S."/>
            <person name="Sreedasyam A."/>
            <person name="Weng X."/>
            <person name="Barry K."/>
            <person name="Bonette J."/>
            <person name="Campitelli B."/>
            <person name="Daum C."/>
            <person name="Gordon S."/>
            <person name="Gould B."/>
            <person name="Lipzen A."/>
            <person name="Macqueen A."/>
            <person name="Palacio-Mejia J."/>
            <person name="Plott C."/>
            <person name="Shakirov E."/>
            <person name="Shu S."/>
            <person name="Yoshinaga Y."/>
            <person name="Zane M."/>
            <person name="Rokhsar D."/>
            <person name="Grimwood J."/>
            <person name="Schmutz J."/>
            <person name="Juenger T."/>
        </authorList>
    </citation>
    <scope>NUCLEOTIDE SEQUENCE [LARGE SCALE GENOMIC DNA]</scope>
    <source>
        <strain evidence="2">FIL2</strain>
    </source>
</reference>
<evidence type="ECO:0000313" key="2">
    <source>
        <dbReference type="EMBL" id="PVH61930.1"/>
    </source>
</evidence>
<dbReference type="Gramene" id="PVH61930">
    <property type="protein sequence ID" value="PVH61930"/>
    <property type="gene ID" value="PAHAL_3G160400"/>
</dbReference>
<name>A0A2T8KIC3_9POAL</name>
<feature type="compositionally biased region" description="Low complexity" evidence="1">
    <location>
        <begin position="74"/>
        <end position="84"/>
    </location>
</feature>
<dbReference type="AlphaFoldDB" id="A0A2T8KIC3"/>
<proteinExistence type="predicted"/>
<feature type="compositionally biased region" description="Basic and acidic residues" evidence="1">
    <location>
        <begin position="41"/>
        <end position="51"/>
    </location>
</feature>
<feature type="compositionally biased region" description="Gly residues" evidence="1">
    <location>
        <begin position="58"/>
        <end position="73"/>
    </location>
</feature>
<dbReference type="Proteomes" id="UP000243499">
    <property type="component" value="Chromosome 3"/>
</dbReference>
<dbReference type="EMBL" id="CM008048">
    <property type="protein sequence ID" value="PVH61930.1"/>
    <property type="molecule type" value="Genomic_DNA"/>
</dbReference>
<gene>
    <name evidence="2" type="ORF">PAHAL_3G160400</name>
</gene>
<feature type="region of interest" description="Disordered" evidence="1">
    <location>
        <begin position="16"/>
        <end position="120"/>
    </location>
</feature>
<sequence>MAATCTDAEVRHARAAAMRRLLPSPSEDRGRQRLRWSRGCRPHERGTERAGKRASARGRGGTRLTGSAAGTGRGRAPARLLARALGGGGRQLLTKNRRRGGGGVEGEKLQRKRRQLGWAG</sequence>
<evidence type="ECO:0000256" key="1">
    <source>
        <dbReference type="SAM" id="MobiDB-lite"/>
    </source>
</evidence>
<organism evidence="2">
    <name type="scientific">Panicum hallii</name>
    <dbReference type="NCBI Taxonomy" id="206008"/>
    <lineage>
        <taxon>Eukaryota</taxon>
        <taxon>Viridiplantae</taxon>
        <taxon>Streptophyta</taxon>
        <taxon>Embryophyta</taxon>
        <taxon>Tracheophyta</taxon>
        <taxon>Spermatophyta</taxon>
        <taxon>Magnoliopsida</taxon>
        <taxon>Liliopsida</taxon>
        <taxon>Poales</taxon>
        <taxon>Poaceae</taxon>
        <taxon>PACMAD clade</taxon>
        <taxon>Panicoideae</taxon>
        <taxon>Panicodae</taxon>
        <taxon>Paniceae</taxon>
        <taxon>Panicinae</taxon>
        <taxon>Panicum</taxon>
        <taxon>Panicum sect. Panicum</taxon>
    </lineage>
</organism>
<protein>
    <submittedName>
        <fullName evidence="2">Uncharacterized protein</fullName>
    </submittedName>
</protein>
<feature type="compositionally biased region" description="Basic residues" evidence="1">
    <location>
        <begin position="110"/>
        <end position="120"/>
    </location>
</feature>